<dbReference type="HOGENOM" id="CLU_543679_0_0_9"/>
<keyword evidence="5" id="KW-1185">Reference proteome</keyword>
<evidence type="ECO:0000313" key="4">
    <source>
        <dbReference type="EMBL" id="EFF68337.1"/>
    </source>
</evidence>
<evidence type="ECO:0000313" key="5">
    <source>
        <dbReference type="Proteomes" id="UP000006238"/>
    </source>
</evidence>
<dbReference type="GO" id="GO:1901982">
    <property type="term" value="F:maltose binding"/>
    <property type="evidence" value="ECO:0007669"/>
    <property type="project" value="TreeGrafter"/>
</dbReference>
<sequence length="422" mass="46708">MGNRMNKFLKLGVMALACTFVFSGCRIKYETGSGETDGTVGESAVESSDKAGGEILHVRYANESYTPYLEICKTEFEKKNQGVSVVLDCVSSENYIVNINNDSTTENVPDVYLVSNSDLSTAYLAGLASKVTNEEFVNRVYDKVALDACSYNGSLVAYPLSYRTTFLVYNSLYVENDENFTFEKIKKYSEEKELTNDQMAVVEKIFNCNLTDLFMNYGFIGGYINIGGVYGSDSEKFTVCNDNSVSATGKYLELVDYFSIDKAQEYGDVVKKTVGGNSIFSIVSTDSFAEIKASGLEFRYKEFPDFDDSLVTSPLSITTAIAVNPYSKVSSLGEAFAQFAADTMSDKLNEAAGMFPANKNAVINKEYSGIYSSYMKSTSKNKLQYGEQVYPLIEIALHNILNGEDIKTELQSVDAYMKKQLK</sequence>
<gene>
    <name evidence="4" type="ORF">BUTYVIB_01608</name>
</gene>
<dbReference type="GO" id="GO:0015768">
    <property type="term" value="P:maltose transport"/>
    <property type="evidence" value="ECO:0007669"/>
    <property type="project" value="TreeGrafter"/>
</dbReference>
<evidence type="ECO:0000256" key="1">
    <source>
        <dbReference type="ARBA" id="ARBA00008520"/>
    </source>
</evidence>
<keyword evidence="2" id="KW-0813">Transport</keyword>
<dbReference type="SUPFAM" id="SSF53850">
    <property type="entry name" value="Periplasmic binding protein-like II"/>
    <property type="match status" value="1"/>
</dbReference>
<dbReference type="Proteomes" id="UP000006238">
    <property type="component" value="Unassembled WGS sequence"/>
</dbReference>
<keyword evidence="3" id="KW-0732">Signal</keyword>
<accession>D4S0I9</accession>
<dbReference type="GO" id="GO:0042956">
    <property type="term" value="P:maltodextrin transmembrane transport"/>
    <property type="evidence" value="ECO:0007669"/>
    <property type="project" value="TreeGrafter"/>
</dbReference>
<comment type="caution">
    <text evidence="4">The sequence shown here is derived from an EMBL/GenBank/DDBJ whole genome shotgun (WGS) entry which is preliminary data.</text>
</comment>
<proteinExistence type="inferred from homology"/>
<protein>
    <submittedName>
        <fullName evidence="4">ABC transporter, solute-binding protein</fullName>
    </submittedName>
</protein>
<organism evidence="4 5">
    <name type="scientific">Eshraghiella crossota DSM 2876</name>
    <dbReference type="NCBI Taxonomy" id="511680"/>
    <lineage>
        <taxon>Bacteria</taxon>
        <taxon>Bacillati</taxon>
        <taxon>Bacillota</taxon>
        <taxon>Clostridia</taxon>
        <taxon>Lachnospirales</taxon>
        <taxon>Lachnospiraceae</taxon>
        <taxon>Eshraghiella</taxon>
    </lineage>
</organism>
<dbReference type="PANTHER" id="PTHR30061:SF50">
    <property type="entry name" value="MALTOSE_MALTODEXTRIN-BINDING PERIPLASMIC PROTEIN"/>
    <property type="match status" value="1"/>
</dbReference>
<dbReference type="PANTHER" id="PTHR30061">
    <property type="entry name" value="MALTOSE-BINDING PERIPLASMIC PROTEIN"/>
    <property type="match status" value="1"/>
</dbReference>
<name>D4S0I9_9FIRM</name>
<dbReference type="InterPro" id="IPR006059">
    <property type="entry name" value="SBP"/>
</dbReference>
<dbReference type="Gene3D" id="3.40.190.10">
    <property type="entry name" value="Periplasmic binding protein-like II"/>
    <property type="match status" value="2"/>
</dbReference>
<dbReference type="STRING" id="45851.BHV86_09720"/>
<dbReference type="Pfam" id="PF13416">
    <property type="entry name" value="SBP_bac_8"/>
    <property type="match status" value="1"/>
</dbReference>
<comment type="similarity">
    <text evidence="1">Belongs to the bacterial solute-binding protein 1 family.</text>
</comment>
<dbReference type="PROSITE" id="PS51257">
    <property type="entry name" value="PROKAR_LIPOPROTEIN"/>
    <property type="match status" value="1"/>
</dbReference>
<dbReference type="AlphaFoldDB" id="D4S0I9"/>
<evidence type="ECO:0000256" key="3">
    <source>
        <dbReference type="ARBA" id="ARBA00022729"/>
    </source>
</evidence>
<evidence type="ECO:0000256" key="2">
    <source>
        <dbReference type="ARBA" id="ARBA00022448"/>
    </source>
</evidence>
<reference evidence="4 5" key="1">
    <citation type="submission" date="2010-02" db="EMBL/GenBank/DDBJ databases">
        <authorList>
            <person name="Weinstock G."/>
            <person name="Sodergren E."/>
            <person name="Clifton S."/>
            <person name="Fulton L."/>
            <person name="Fulton B."/>
            <person name="Courtney L."/>
            <person name="Fronick C."/>
            <person name="Harrison M."/>
            <person name="Strong C."/>
            <person name="Farmer C."/>
            <person name="Delahaunty K."/>
            <person name="Markovic C."/>
            <person name="Hall O."/>
            <person name="Minx P."/>
            <person name="Tomlinson C."/>
            <person name="Mitreva M."/>
            <person name="Nelson J."/>
            <person name="Hou S."/>
            <person name="Wollam A."/>
            <person name="Pepin K.H."/>
            <person name="Johnson M."/>
            <person name="Bhonagiri V."/>
            <person name="Zhang X."/>
            <person name="Suruliraj S."/>
            <person name="Warren W."/>
            <person name="Chinwalla A."/>
            <person name="Mardis E.R."/>
            <person name="Wilson R.K."/>
        </authorList>
    </citation>
    <scope>NUCLEOTIDE SEQUENCE [LARGE SCALE GENOMIC DNA]</scope>
    <source>
        <strain evidence="4 5">DSM 2876</strain>
    </source>
</reference>
<dbReference type="eggNOG" id="COG2182">
    <property type="taxonomic scope" value="Bacteria"/>
</dbReference>
<dbReference type="GO" id="GO:0055052">
    <property type="term" value="C:ATP-binding cassette (ABC) transporter complex, substrate-binding subunit-containing"/>
    <property type="evidence" value="ECO:0007669"/>
    <property type="project" value="TreeGrafter"/>
</dbReference>
<dbReference type="EMBL" id="ABWN01000030">
    <property type="protein sequence ID" value="EFF68337.1"/>
    <property type="molecule type" value="Genomic_DNA"/>
</dbReference>